<feature type="compositionally biased region" description="Basic and acidic residues" evidence="1">
    <location>
        <begin position="32"/>
        <end position="46"/>
    </location>
</feature>
<dbReference type="EMBL" id="QPFP01000053">
    <property type="protein sequence ID" value="TEB25879.1"/>
    <property type="molecule type" value="Genomic_DNA"/>
</dbReference>
<dbReference type="Proteomes" id="UP000298030">
    <property type="component" value="Unassembled WGS sequence"/>
</dbReference>
<reference evidence="2 3" key="1">
    <citation type="journal article" date="2019" name="Nat. Ecol. Evol.">
        <title>Megaphylogeny resolves global patterns of mushroom evolution.</title>
        <authorList>
            <person name="Varga T."/>
            <person name="Krizsan K."/>
            <person name="Foldi C."/>
            <person name="Dima B."/>
            <person name="Sanchez-Garcia M."/>
            <person name="Sanchez-Ramirez S."/>
            <person name="Szollosi G.J."/>
            <person name="Szarkandi J.G."/>
            <person name="Papp V."/>
            <person name="Albert L."/>
            <person name="Andreopoulos W."/>
            <person name="Angelini C."/>
            <person name="Antonin V."/>
            <person name="Barry K.W."/>
            <person name="Bougher N.L."/>
            <person name="Buchanan P."/>
            <person name="Buyck B."/>
            <person name="Bense V."/>
            <person name="Catcheside P."/>
            <person name="Chovatia M."/>
            <person name="Cooper J."/>
            <person name="Damon W."/>
            <person name="Desjardin D."/>
            <person name="Finy P."/>
            <person name="Geml J."/>
            <person name="Haridas S."/>
            <person name="Hughes K."/>
            <person name="Justo A."/>
            <person name="Karasinski D."/>
            <person name="Kautmanova I."/>
            <person name="Kiss B."/>
            <person name="Kocsube S."/>
            <person name="Kotiranta H."/>
            <person name="LaButti K.M."/>
            <person name="Lechner B.E."/>
            <person name="Liimatainen K."/>
            <person name="Lipzen A."/>
            <person name="Lukacs Z."/>
            <person name="Mihaltcheva S."/>
            <person name="Morgado L.N."/>
            <person name="Niskanen T."/>
            <person name="Noordeloos M.E."/>
            <person name="Ohm R.A."/>
            <person name="Ortiz-Santana B."/>
            <person name="Ovrebo C."/>
            <person name="Racz N."/>
            <person name="Riley R."/>
            <person name="Savchenko A."/>
            <person name="Shiryaev A."/>
            <person name="Soop K."/>
            <person name="Spirin V."/>
            <person name="Szebenyi C."/>
            <person name="Tomsovsky M."/>
            <person name="Tulloss R.E."/>
            <person name="Uehling J."/>
            <person name="Grigoriev I.V."/>
            <person name="Vagvolgyi C."/>
            <person name="Papp T."/>
            <person name="Martin F.M."/>
            <person name="Miettinen O."/>
            <person name="Hibbett D.S."/>
            <person name="Nagy L.G."/>
        </authorList>
    </citation>
    <scope>NUCLEOTIDE SEQUENCE [LARGE SCALE GENOMIC DNA]</scope>
    <source>
        <strain evidence="2 3">FP101781</strain>
    </source>
</reference>
<gene>
    <name evidence="2" type="ORF">FA13DRAFT_1713724</name>
</gene>
<feature type="region of interest" description="Disordered" evidence="1">
    <location>
        <begin position="277"/>
        <end position="299"/>
    </location>
</feature>
<name>A0A4Y7SXB2_COPMI</name>
<proteinExistence type="predicted"/>
<evidence type="ECO:0000256" key="1">
    <source>
        <dbReference type="SAM" id="MobiDB-lite"/>
    </source>
</evidence>
<evidence type="ECO:0000313" key="3">
    <source>
        <dbReference type="Proteomes" id="UP000298030"/>
    </source>
</evidence>
<organism evidence="2 3">
    <name type="scientific">Coprinellus micaceus</name>
    <name type="common">Glistening ink-cap mushroom</name>
    <name type="synonym">Coprinus micaceus</name>
    <dbReference type="NCBI Taxonomy" id="71717"/>
    <lineage>
        <taxon>Eukaryota</taxon>
        <taxon>Fungi</taxon>
        <taxon>Dikarya</taxon>
        <taxon>Basidiomycota</taxon>
        <taxon>Agaricomycotina</taxon>
        <taxon>Agaricomycetes</taxon>
        <taxon>Agaricomycetidae</taxon>
        <taxon>Agaricales</taxon>
        <taxon>Agaricineae</taxon>
        <taxon>Psathyrellaceae</taxon>
        <taxon>Coprinellus</taxon>
    </lineage>
</organism>
<evidence type="ECO:0000313" key="2">
    <source>
        <dbReference type="EMBL" id="TEB25879.1"/>
    </source>
</evidence>
<accession>A0A4Y7SXB2</accession>
<feature type="region of interest" description="Disordered" evidence="1">
    <location>
        <begin position="349"/>
        <end position="449"/>
    </location>
</feature>
<feature type="compositionally biased region" description="Gly residues" evidence="1">
    <location>
        <begin position="430"/>
        <end position="443"/>
    </location>
</feature>
<feature type="region of interest" description="Disordered" evidence="1">
    <location>
        <begin position="120"/>
        <end position="140"/>
    </location>
</feature>
<protein>
    <submittedName>
        <fullName evidence="2">Uncharacterized protein</fullName>
    </submittedName>
</protein>
<comment type="caution">
    <text evidence="2">The sequence shown here is derived from an EMBL/GenBank/DDBJ whole genome shotgun (WGS) entry which is preliminary data.</text>
</comment>
<sequence>MGDSTGVQRRSEGVENGMKLKGREKDKRRKENRTLRERHLDPDQSRHQHPVYPPSPPLELSSPPFSLSDVGDVRDRTTQSSKHHHTSHRQAPVRTPAEFHSRGQYDRARIEEVTIPTTPERVHTRWEQTRSRAVERSGHWEARAAQDIPAGQYRGGKVGGGGVGEVPVGMGERRWRYEEVHGWYEGYTLGVVWGASRGGIDKNVASPKERGIRMREERAGRRVPVTLDDWVEELPRSPCTTNRSSAEARSLGICGDATHKKGENKDRRAATKLQRDAFSVHRRTPTSLESANPGEPDSGINIAAEEAASREGWSKGGDTEHFSRDCVTGDVCENRSQFKVLRFDEYRGRRSTQSDGGVDENEGWNLGGARGLRSEGRHSSLKTPQCETAGGQCGVEMSTSMKAKAKGGGSSHPYEERWGKFERPVRGGEGRGGYRLGVGGRLGEAGRRS</sequence>
<dbReference type="AlphaFoldDB" id="A0A4Y7SXB2"/>
<feature type="compositionally biased region" description="Basic residues" evidence="1">
    <location>
        <begin position="20"/>
        <end position="31"/>
    </location>
</feature>
<feature type="region of interest" description="Disordered" evidence="1">
    <location>
        <begin position="1"/>
        <end position="103"/>
    </location>
</feature>
<feature type="compositionally biased region" description="Low complexity" evidence="1">
    <location>
        <begin position="58"/>
        <end position="68"/>
    </location>
</feature>
<feature type="compositionally biased region" description="Basic and acidic residues" evidence="1">
    <location>
        <begin position="413"/>
        <end position="429"/>
    </location>
</feature>
<keyword evidence="3" id="KW-1185">Reference proteome</keyword>